<evidence type="ECO:0000256" key="6">
    <source>
        <dbReference type="ARBA" id="ARBA00023136"/>
    </source>
</evidence>
<dbReference type="PANTHER" id="PTHR43744">
    <property type="entry name" value="ABC TRANSPORTER PERMEASE PROTEIN MG189-RELATED-RELATED"/>
    <property type="match status" value="1"/>
</dbReference>
<evidence type="ECO:0000256" key="4">
    <source>
        <dbReference type="ARBA" id="ARBA00022692"/>
    </source>
</evidence>
<evidence type="ECO:0000256" key="7">
    <source>
        <dbReference type="RuleBase" id="RU363032"/>
    </source>
</evidence>
<evidence type="ECO:0000313" key="9">
    <source>
        <dbReference type="EMBL" id="HIS31288.1"/>
    </source>
</evidence>
<keyword evidence="3" id="KW-1003">Cell membrane</keyword>
<comment type="subcellular location">
    <subcellularLocation>
        <location evidence="1 7">Cell membrane</location>
        <topology evidence="1 7">Multi-pass membrane protein</topology>
    </subcellularLocation>
</comment>
<dbReference type="SUPFAM" id="SSF161098">
    <property type="entry name" value="MetI-like"/>
    <property type="match status" value="1"/>
</dbReference>
<evidence type="ECO:0000259" key="8">
    <source>
        <dbReference type="PROSITE" id="PS50928"/>
    </source>
</evidence>
<dbReference type="AlphaFoldDB" id="A0A9D1EST4"/>
<dbReference type="Gene3D" id="1.10.3720.10">
    <property type="entry name" value="MetI-like"/>
    <property type="match status" value="1"/>
</dbReference>
<evidence type="ECO:0000256" key="1">
    <source>
        <dbReference type="ARBA" id="ARBA00004651"/>
    </source>
</evidence>
<feature type="transmembrane region" description="Helical" evidence="7">
    <location>
        <begin position="31"/>
        <end position="52"/>
    </location>
</feature>
<dbReference type="InterPro" id="IPR035906">
    <property type="entry name" value="MetI-like_sf"/>
</dbReference>
<keyword evidence="4 7" id="KW-0812">Transmembrane</keyword>
<dbReference type="PROSITE" id="PS50928">
    <property type="entry name" value="ABC_TM1"/>
    <property type="match status" value="1"/>
</dbReference>
<comment type="caution">
    <text evidence="9">The sequence shown here is derived from an EMBL/GenBank/DDBJ whole genome shotgun (WGS) entry which is preliminary data.</text>
</comment>
<comment type="similarity">
    <text evidence="7">Belongs to the binding-protein-dependent transport system permease family.</text>
</comment>
<evidence type="ECO:0000313" key="10">
    <source>
        <dbReference type="Proteomes" id="UP000823935"/>
    </source>
</evidence>
<organism evidence="9 10">
    <name type="scientific">Candidatus Limivivens intestinipullorum</name>
    <dbReference type="NCBI Taxonomy" id="2840858"/>
    <lineage>
        <taxon>Bacteria</taxon>
        <taxon>Bacillati</taxon>
        <taxon>Bacillota</taxon>
        <taxon>Clostridia</taxon>
        <taxon>Lachnospirales</taxon>
        <taxon>Lachnospiraceae</taxon>
        <taxon>Lachnospiraceae incertae sedis</taxon>
        <taxon>Candidatus Limivivens</taxon>
    </lineage>
</organism>
<protein>
    <submittedName>
        <fullName evidence="9">Carbohydrate ABC transporter permease</fullName>
    </submittedName>
</protein>
<dbReference type="CDD" id="cd06261">
    <property type="entry name" value="TM_PBP2"/>
    <property type="match status" value="1"/>
</dbReference>
<feature type="transmembrane region" description="Helical" evidence="7">
    <location>
        <begin position="64"/>
        <end position="88"/>
    </location>
</feature>
<feature type="domain" description="ABC transmembrane type-1" evidence="8">
    <location>
        <begin position="27"/>
        <end position="216"/>
    </location>
</feature>
<dbReference type="Proteomes" id="UP000823935">
    <property type="component" value="Unassembled WGS sequence"/>
</dbReference>
<dbReference type="PANTHER" id="PTHR43744:SF8">
    <property type="entry name" value="SN-GLYCEROL-3-PHOSPHATE TRANSPORT SYSTEM PERMEASE PROTEIN UGPE"/>
    <property type="match status" value="1"/>
</dbReference>
<keyword evidence="2 7" id="KW-0813">Transport</keyword>
<evidence type="ECO:0000256" key="5">
    <source>
        <dbReference type="ARBA" id="ARBA00022989"/>
    </source>
</evidence>
<feature type="transmembrane region" description="Helical" evidence="7">
    <location>
        <begin position="94"/>
        <end position="116"/>
    </location>
</feature>
<dbReference type="Pfam" id="PF00528">
    <property type="entry name" value="BPD_transp_1"/>
    <property type="match status" value="1"/>
</dbReference>
<dbReference type="GO" id="GO:0055085">
    <property type="term" value="P:transmembrane transport"/>
    <property type="evidence" value="ECO:0007669"/>
    <property type="project" value="InterPro"/>
</dbReference>
<gene>
    <name evidence="9" type="ORF">IAB44_07045</name>
</gene>
<feature type="transmembrane region" description="Helical" evidence="7">
    <location>
        <begin position="194"/>
        <end position="215"/>
    </location>
</feature>
<sequence length="231" mass="26273">MDLALPTEWLFSNYTEVIEQGRLIQGFCNSILYAGVATFIGVVSCSMAAFVLCRNRTKVNNFLYYFFLCGLFFPVNYVTLVRVLSFFHLTNTRVGIIITFTSSMIPFCVFTIRNFVLSLPVELDEAAVLDGAGPLNLFFRIVLPMLKPTLVTCFILQFMGVWSDFMTPLYLSSESKMFPMTMAVYQFYGRNKSYWNYIFADIVLTCIPVIIVYLIGQRYIIGGMTSGAVKE</sequence>
<feature type="transmembrane region" description="Helical" evidence="7">
    <location>
        <begin position="137"/>
        <end position="162"/>
    </location>
</feature>
<dbReference type="EMBL" id="DVIQ01000033">
    <property type="protein sequence ID" value="HIS31288.1"/>
    <property type="molecule type" value="Genomic_DNA"/>
</dbReference>
<name>A0A9D1EST4_9FIRM</name>
<evidence type="ECO:0000256" key="3">
    <source>
        <dbReference type="ARBA" id="ARBA00022475"/>
    </source>
</evidence>
<evidence type="ECO:0000256" key="2">
    <source>
        <dbReference type="ARBA" id="ARBA00022448"/>
    </source>
</evidence>
<keyword evidence="5 7" id="KW-1133">Transmembrane helix</keyword>
<dbReference type="GO" id="GO:0005886">
    <property type="term" value="C:plasma membrane"/>
    <property type="evidence" value="ECO:0007669"/>
    <property type="project" value="UniProtKB-SubCell"/>
</dbReference>
<proteinExistence type="inferred from homology"/>
<accession>A0A9D1EST4</accession>
<dbReference type="InterPro" id="IPR000515">
    <property type="entry name" value="MetI-like"/>
</dbReference>
<reference evidence="9" key="1">
    <citation type="submission" date="2020-10" db="EMBL/GenBank/DDBJ databases">
        <authorList>
            <person name="Gilroy R."/>
        </authorList>
    </citation>
    <scope>NUCLEOTIDE SEQUENCE</scope>
    <source>
        <strain evidence="9">CHK190-19873</strain>
    </source>
</reference>
<keyword evidence="6 7" id="KW-0472">Membrane</keyword>
<reference evidence="9" key="2">
    <citation type="journal article" date="2021" name="PeerJ">
        <title>Extensive microbial diversity within the chicken gut microbiome revealed by metagenomics and culture.</title>
        <authorList>
            <person name="Gilroy R."/>
            <person name="Ravi A."/>
            <person name="Getino M."/>
            <person name="Pursley I."/>
            <person name="Horton D.L."/>
            <person name="Alikhan N.F."/>
            <person name="Baker D."/>
            <person name="Gharbi K."/>
            <person name="Hall N."/>
            <person name="Watson M."/>
            <person name="Adriaenssens E.M."/>
            <person name="Foster-Nyarko E."/>
            <person name="Jarju S."/>
            <person name="Secka A."/>
            <person name="Antonio M."/>
            <person name="Oren A."/>
            <person name="Chaudhuri R.R."/>
            <person name="La Ragione R."/>
            <person name="Hildebrand F."/>
            <person name="Pallen M.J."/>
        </authorList>
    </citation>
    <scope>NUCLEOTIDE SEQUENCE</scope>
    <source>
        <strain evidence="9">CHK190-19873</strain>
    </source>
</reference>